<feature type="domain" description="Carrier" evidence="3">
    <location>
        <begin position="6"/>
        <end position="83"/>
    </location>
</feature>
<dbReference type="PROSITE" id="PS00012">
    <property type="entry name" value="PHOSPHOPANTETHEINE"/>
    <property type="match status" value="1"/>
</dbReference>
<evidence type="ECO:0000313" key="5">
    <source>
        <dbReference type="Proteomes" id="UP000753908"/>
    </source>
</evidence>
<proteinExistence type="predicted"/>
<dbReference type="InterPro" id="IPR006162">
    <property type="entry name" value="Ppantetheine_attach_site"/>
</dbReference>
<dbReference type="InterPro" id="IPR036736">
    <property type="entry name" value="ACP-like_sf"/>
</dbReference>
<reference evidence="4" key="1">
    <citation type="submission" date="2021-05" db="EMBL/GenBank/DDBJ databases">
        <authorList>
            <person name="Pietrasiak N."/>
            <person name="Ward R."/>
            <person name="Stajich J.E."/>
            <person name="Kurbessoian T."/>
        </authorList>
    </citation>
    <scope>NUCLEOTIDE SEQUENCE</scope>
    <source>
        <strain evidence="4">CPER-KK1</strain>
    </source>
</reference>
<organism evidence="4 5">
    <name type="scientific">Symplocastrum torsivum CPER-KK1</name>
    <dbReference type="NCBI Taxonomy" id="450513"/>
    <lineage>
        <taxon>Bacteria</taxon>
        <taxon>Bacillati</taxon>
        <taxon>Cyanobacteriota</taxon>
        <taxon>Cyanophyceae</taxon>
        <taxon>Oscillatoriophycideae</taxon>
        <taxon>Oscillatoriales</taxon>
        <taxon>Microcoleaceae</taxon>
        <taxon>Symplocastrum</taxon>
    </lineage>
</organism>
<dbReference type="SUPFAM" id="SSF47336">
    <property type="entry name" value="ACP-like"/>
    <property type="match status" value="1"/>
</dbReference>
<keyword evidence="1" id="KW-0596">Phosphopantetheine</keyword>
<accession>A0A951PMU9</accession>
<comment type="caution">
    <text evidence="4">The sequence shown here is derived from an EMBL/GenBank/DDBJ whole genome shotgun (WGS) entry which is preliminary data.</text>
</comment>
<name>A0A951PMU9_9CYAN</name>
<dbReference type="PROSITE" id="PS50075">
    <property type="entry name" value="CARRIER"/>
    <property type="match status" value="1"/>
</dbReference>
<reference evidence="4" key="2">
    <citation type="journal article" date="2022" name="Microbiol. Resour. Announc.">
        <title>Metagenome Sequencing to Explore Phylogenomics of Terrestrial Cyanobacteria.</title>
        <authorList>
            <person name="Ward R.D."/>
            <person name="Stajich J.E."/>
            <person name="Johansen J.R."/>
            <person name="Huntemann M."/>
            <person name="Clum A."/>
            <person name="Foster B."/>
            <person name="Foster B."/>
            <person name="Roux S."/>
            <person name="Palaniappan K."/>
            <person name="Varghese N."/>
            <person name="Mukherjee S."/>
            <person name="Reddy T.B.K."/>
            <person name="Daum C."/>
            <person name="Copeland A."/>
            <person name="Chen I.A."/>
            <person name="Ivanova N.N."/>
            <person name="Kyrpides N.C."/>
            <person name="Shapiro N."/>
            <person name="Eloe-Fadrosh E.A."/>
            <person name="Pietrasiak N."/>
        </authorList>
    </citation>
    <scope>NUCLEOTIDE SEQUENCE</scope>
    <source>
        <strain evidence="4">CPER-KK1</strain>
    </source>
</reference>
<evidence type="ECO:0000259" key="3">
    <source>
        <dbReference type="PROSITE" id="PS50075"/>
    </source>
</evidence>
<keyword evidence="2" id="KW-0597">Phosphoprotein</keyword>
<evidence type="ECO:0000256" key="1">
    <source>
        <dbReference type="ARBA" id="ARBA00022450"/>
    </source>
</evidence>
<dbReference type="Proteomes" id="UP000753908">
    <property type="component" value="Unassembled WGS sequence"/>
</dbReference>
<dbReference type="Gene3D" id="1.10.1200.10">
    <property type="entry name" value="ACP-like"/>
    <property type="match status" value="1"/>
</dbReference>
<sequence>MMESFEDIKQKSHSVVLEIMPNVSSEELLDDVDLFSLGLDSINAMMLVMNLQDAFGVTFETCEIDVDNFRTLANITELIKNKQEVIPTSVKV</sequence>
<gene>
    <name evidence="4" type="ORF">KME25_19025</name>
</gene>
<dbReference type="InterPro" id="IPR009081">
    <property type="entry name" value="PP-bd_ACP"/>
</dbReference>
<evidence type="ECO:0000313" key="4">
    <source>
        <dbReference type="EMBL" id="MBW4546517.1"/>
    </source>
</evidence>
<dbReference type="Pfam" id="PF00550">
    <property type="entry name" value="PP-binding"/>
    <property type="match status" value="1"/>
</dbReference>
<protein>
    <submittedName>
        <fullName evidence="4">Acyl carrier protein</fullName>
    </submittedName>
</protein>
<dbReference type="EMBL" id="JAHHIF010000026">
    <property type="protein sequence ID" value="MBW4546517.1"/>
    <property type="molecule type" value="Genomic_DNA"/>
</dbReference>
<dbReference type="AlphaFoldDB" id="A0A951PMU9"/>
<evidence type="ECO:0000256" key="2">
    <source>
        <dbReference type="ARBA" id="ARBA00022553"/>
    </source>
</evidence>